<comment type="subcellular location">
    <subcellularLocation>
        <location evidence="1">Cell inner membrane</location>
        <topology evidence="1">Multi-pass membrane protein</topology>
    </subcellularLocation>
</comment>
<feature type="transmembrane region" description="Helical" evidence="8">
    <location>
        <begin position="375"/>
        <end position="400"/>
    </location>
</feature>
<feature type="transmembrane region" description="Helical" evidence="8">
    <location>
        <begin position="213"/>
        <end position="235"/>
    </location>
</feature>
<sequence length="490" mass="50607">MNDSLPVDTSLAPVEASASELFMPKPVDLGDPRLRSLIMRLALPSVFGLSINALHQVVNAAFVGALGAEAIAAVTLALPIFIFISAVGHGLGVGAAASIGRLLGAHEPEEANATATVALALAAPFGLICSAALLLWLTPVLEFLGATPTSAPLARAYIGVLAFGAPFMLLQILCDFIAIAEGNTRFSMWTLVGAFTLNIILDPILIFGFHLGVAGAAAATIASEIAALAAFAFYFANRVGQLQISAKWLRPRFAILRPIFSVGAPTSLSTALAAISFVLIYRAAANHGGDAAIAGAGIALRLLTFGELPLVGFCLGAQAVLSYAFGAGQPARVVAAARFMLMVMTAFAAAYSLVILAFPHAVVSLFTDDAPTRAVAVQAVVAFHAVFALSGLQLVTLVLLQSLDEGRLAGAVGLAPQGYLLIPLLIVLPQTFGMTGVILSQPIAMALTALLSAVLLWRRIGSLRREATEDRGGVDETSAQSGSSLMAEAR</sequence>
<comment type="caution">
    <text evidence="9">The sequence shown here is derived from an EMBL/GenBank/DDBJ whole genome shotgun (WGS) entry which is preliminary data.</text>
</comment>
<feature type="transmembrane region" description="Helical" evidence="8">
    <location>
        <begin position="308"/>
        <end position="327"/>
    </location>
</feature>
<evidence type="ECO:0000256" key="8">
    <source>
        <dbReference type="SAM" id="Phobius"/>
    </source>
</evidence>
<evidence type="ECO:0000313" key="9">
    <source>
        <dbReference type="EMBL" id="PNG27525.1"/>
    </source>
</evidence>
<feature type="transmembrane region" description="Helical" evidence="8">
    <location>
        <begin position="438"/>
        <end position="457"/>
    </location>
</feature>
<dbReference type="NCBIfam" id="TIGR00797">
    <property type="entry name" value="matE"/>
    <property type="match status" value="1"/>
</dbReference>
<keyword evidence="3" id="KW-1003">Cell membrane</keyword>
<evidence type="ECO:0000256" key="5">
    <source>
        <dbReference type="ARBA" id="ARBA00022989"/>
    </source>
</evidence>
<dbReference type="GO" id="GO:0015297">
    <property type="term" value="F:antiporter activity"/>
    <property type="evidence" value="ECO:0007669"/>
    <property type="project" value="InterPro"/>
</dbReference>
<gene>
    <name evidence="9" type="ORF">CR492_00905</name>
</gene>
<keyword evidence="6 8" id="KW-0472">Membrane</keyword>
<keyword evidence="2" id="KW-0813">Transport</keyword>
<evidence type="ECO:0000256" key="4">
    <source>
        <dbReference type="ARBA" id="ARBA00022692"/>
    </source>
</evidence>
<dbReference type="RefSeq" id="WP_102841832.1">
    <property type="nucleotide sequence ID" value="NZ_PDZR01000001.1"/>
</dbReference>
<evidence type="ECO:0000256" key="1">
    <source>
        <dbReference type="ARBA" id="ARBA00004429"/>
    </source>
</evidence>
<proteinExistence type="predicted"/>
<evidence type="ECO:0000256" key="6">
    <source>
        <dbReference type="ARBA" id="ARBA00023136"/>
    </source>
</evidence>
<feature type="region of interest" description="Disordered" evidence="7">
    <location>
        <begin position="468"/>
        <end position="490"/>
    </location>
</feature>
<protein>
    <submittedName>
        <fullName evidence="9">MATE family efflux transporter</fullName>
    </submittedName>
</protein>
<feature type="transmembrane region" description="Helical" evidence="8">
    <location>
        <begin position="255"/>
        <end position="281"/>
    </location>
</feature>
<keyword evidence="4 8" id="KW-0812">Transmembrane</keyword>
<dbReference type="GO" id="GO:0005886">
    <property type="term" value="C:plasma membrane"/>
    <property type="evidence" value="ECO:0007669"/>
    <property type="project" value="UniProtKB-SubCell"/>
</dbReference>
<reference evidence="9 10" key="1">
    <citation type="submission" date="2017-10" db="EMBL/GenBank/DDBJ databases">
        <title>Genome announcement of Methylocella silvestris TVC from permafrost.</title>
        <authorList>
            <person name="Wang J."/>
            <person name="Geng K."/>
            <person name="Ul-Haque F."/>
            <person name="Crombie A.T."/>
            <person name="Street L.E."/>
            <person name="Wookey P.A."/>
            <person name="Murrell J.C."/>
            <person name="Pratscher J."/>
        </authorList>
    </citation>
    <scope>NUCLEOTIDE SEQUENCE [LARGE SCALE GENOMIC DNA]</scope>
    <source>
        <strain evidence="9 10">TVC</strain>
    </source>
</reference>
<dbReference type="InterPro" id="IPR051327">
    <property type="entry name" value="MATE_MepA_subfamily"/>
</dbReference>
<feature type="transmembrane region" description="Helical" evidence="8">
    <location>
        <begin position="339"/>
        <end position="363"/>
    </location>
</feature>
<evidence type="ECO:0000256" key="7">
    <source>
        <dbReference type="SAM" id="MobiDB-lite"/>
    </source>
</evidence>
<dbReference type="EMBL" id="PDZR01000001">
    <property type="protein sequence ID" value="PNG27525.1"/>
    <property type="molecule type" value="Genomic_DNA"/>
</dbReference>
<evidence type="ECO:0000313" key="10">
    <source>
        <dbReference type="Proteomes" id="UP000236286"/>
    </source>
</evidence>
<dbReference type="PIRSF" id="PIRSF006603">
    <property type="entry name" value="DinF"/>
    <property type="match status" value="1"/>
</dbReference>
<dbReference type="GO" id="GO:0042910">
    <property type="term" value="F:xenobiotic transmembrane transporter activity"/>
    <property type="evidence" value="ECO:0007669"/>
    <property type="project" value="InterPro"/>
</dbReference>
<dbReference type="Proteomes" id="UP000236286">
    <property type="component" value="Unassembled WGS sequence"/>
</dbReference>
<feature type="transmembrane region" description="Helical" evidence="8">
    <location>
        <begin position="157"/>
        <end position="179"/>
    </location>
</feature>
<feature type="transmembrane region" description="Helical" evidence="8">
    <location>
        <begin position="115"/>
        <end position="137"/>
    </location>
</feature>
<dbReference type="PANTHER" id="PTHR43823:SF3">
    <property type="entry name" value="MULTIDRUG EXPORT PROTEIN MEPA"/>
    <property type="match status" value="1"/>
</dbReference>
<dbReference type="InterPro" id="IPR048279">
    <property type="entry name" value="MdtK-like"/>
</dbReference>
<feature type="transmembrane region" description="Helical" evidence="8">
    <location>
        <begin position="412"/>
        <end position="432"/>
    </location>
</feature>
<accession>A0A2J7TL82</accession>
<dbReference type="AlphaFoldDB" id="A0A2J7TL82"/>
<name>A0A2J7TL82_METSI</name>
<feature type="transmembrane region" description="Helical" evidence="8">
    <location>
        <begin position="186"/>
        <end position="207"/>
    </location>
</feature>
<evidence type="ECO:0000256" key="3">
    <source>
        <dbReference type="ARBA" id="ARBA00022475"/>
    </source>
</evidence>
<feature type="transmembrane region" description="Helical" evidence="8">
    <location>
        <begin position="70"/>
        <end position="103"/>
    </location>
</feature>
<evidence type="ECO:0000256" key="2">
    <source>
        <dbReference type="ARBA" id="ARBA00022448"/>
    </source>
</evidence>
<organism evidence="9 10">
    <name type="scientific">Methylocella silvestris</name>
    <dbReference type="NCBI Taxonomy" id="199596"/>
    <lineage>
        <taxon>Bacteria</taxon>
        <taxon>Pseudomonadati</taxon>
        <taxon>Pseudomonadota</taxon>
        <taxon>Alphaproteobacteria</taxon>
        <taxon>Hyphomicrobiales</taxon>
        <taxon>Beijerinckiaceae</taxon>
        <taxon>Methylocella</taxon>
    </lineage>
</organism>
<keyword evidence="5 8" id="KW-1133">Transmembrane helix</keyword>
<dbReference type="OrthoDB" id="7718525at2"/>
<dbReference type="Pfam" id="PF01554">
    <property type="entry name" value="MatE"/>
    <property type="match status" value="2"/>
</dbReference>
<dbReference type="PANTHER" id="PTHR43823">
    <property type="entry name" value="SPORULATION PROTEIN YKVU"/>
    <property type="match status" value="1"/>
</dbReference>
<dbReference type="InterPro" id="IPR002528">
    <property type="entry name" value="MATE_fam"/>
</dbReference>